<name>A0A163KIU8_ABSGL</name>
<feature type="domain" description="DNA mismatch repair protein S5" evidence="6">
    <location>
        <begin position="218"/>
        <end position="350"/>
    </location>
</feature>
<evidence type="ECO:0000259" key="5">
    <source>
        <dbReference type="SMART" id="SM00853"/>
    </source>
</evidence>
<feature type="region of interest" description="Disordered" evidence="4">
    <location>
        <begin position="413"/>
        <end position="434"/>
    </location>
</feature>
<dbReference type="GO" id="GO:0140664">
    <property type="term" value="F:ATP-dependent DNA damage sensor activity"/>
    <property type="evidence" value="ECO:0007669"/>
    <property type="project" value="InterPro"/>
</dbReference>
<feature type="domain" description="MutL C-terminal dimerisation" evidence="5">
    <location>
        <begin position="592"/>
        <end position="737"/>
    </location>
</feature>
<dbReference type="InterPro" id="IPR036890">
    <property type="entry name" value="HATPase_C_sf"/>
</dbReference>
<reference evidence="7" key="1">
    <citation type="submission" date="2016-04" db="EMBL/GenBank/DDBJ databases">
        <authorList>
            <person name="Evans L.H."/>
            <person name="Alamgir A."/>
            <person name="Owens N."/>
            <person name="Weber N.D."/>
            <person name="Virtaneva K."/>
            <person name="Barbian K."/>
            <person name="Babar A."/>
            <person name="Rosenke K."/>
        </authorList>
    </citation>
    <scope>NUCLEOTIDE SEQUENCE [LARGE SCALE GENOMIC DNA]</scope>
    <source>
        <strain evidence="7">CBS 101.48</strain>
    </source>
</reference>
<dbReference type="FunFam" id="3.30.565.10:FF:000014">
    <property type="entry name" value="Mismatch repair endonuclease pms1, putative"/>
    <property type="match status" value="1"/>
</dbReference>
<dbReference type="OrthoDB" id="10263226at2759"/>
<feature type="region of interest" description="Disordered" evidence="4">
    <location>
        <begin position="371"/>
        <end position="392"/>
    </location>
</feature>
<dbReference type="GO" id="GO:0005524">
    <property type="term" value="F:ATP binding"/>
    <property type="evidence" value="ECO:0007669"/>
    <property type="project" value="InterPro"/>
</dbReference>
<evidence type="ECO:0000256" key="3">
    <source>
        <dbReference type="ARBA" id="ARBA00070941"/>
    </source>
</evidence>
<dbReference type="GO" id="GO:0030983">
    <property type="term" value="F:mismatched DNA binding"/>
    <property type="evidence" value="ECO:0007669"/>
    <property type="project" value="InterPro"/>
</dbReference>
<keyword evidence="8" id="KW-1185">Reference proteome</keyword>
<feature type="compositionally biased region" description="Low complexity" evidence="4">
    <location>
        <begin position="419"/>
        <end position="431"/>
    </location>
</feature>
<keyword evidence="2" id="KW-0227">DNA damage</keyword>
<dbReference type="Gene3D" id="3.30.1370.100">
    <property type="entry name" value="MutL, C-terminal domain, regulatory subdomain"/>
    <property type="match status" value="1"/>
</dbReference>
<dbReference type="SMART" id="SM00853">
    <property type="entry name" value="MutL_C"/>
    <property type="match status" value="1"/>
</dbReference>
<dbReference type="Pfam" id="PF08676">
    <property type="entry name" value="MutL_C"/>
    <property type="match status" value="1"/>
</dbReference>
<dbReference type="SUPFAM" id="SSF55874">
    <property type="entry name" value="ATPase domain of HSP90 chaperone/DNA topoisomerase II/histidine kinase"/>
    <property type="match status" value="1"/>
</dbReference>
<dbReference type="OMA" id="SFNNVQY"/>
<dbReference type="InterPro" id="IPR037198">
    <property type="entry name" value="MutL_C_sf"/>
</dbReference>
<dbReference type="AlphaFoldDB" id="A0A163KIU8"/>
<dbReference type="InterPro" id="IPR042120">
    <property type="entry name" value="MutL_C_dimsub"/>
</dbReference>
<dbReference type="GO" id="GO:0032389">
    <property type="term" value="C:MutLalpha complex"/>
    <property type="evidence" value="ECO:0007669"/>
    <property type="project" value="TreeGrafter"/>
</dbReference>
<dbReference type="Gene3D" id="3.30.230.10">
    <property type="match status" value="1"/>
</dbReference>
<dbReference type="Gene3D" id="3.30.565.10">
    <property type="entry name" value="Histidine kinase-like ATPase, C-terminal domain"/>
    <property type="match status" value="1"/>
</dbReference>
<proteinExistence type="inferred from homology"/>
<dbReference type="InterPro" id="IPR002099">
    <property type="entry name" value="MutL/Mlh/PMS"/>
</dbReference>
<dbReference type="InterPro" id="IPR020568">
    <property type="entry name" value="Ribosomal_Su5_D2-typ_SF"/>
</dbReference>
<dbReference type="InterPro" id="IPR014762">
    <property type="entry name" value="DNA_mismatch_repair_CS"/>
</dbReference>
<dbReference type="InterPro" id="IPR013507">
    <property type="entry name" value="DNA_mismatch_S5_2-like"/>
</dbReference>
<dbReference type="Pfam" id="PF13589">
    <property type="entry name" value="HATPase_c_3"/>
    <property type="match status" value="1"/>
</dbReference>
<dbReference type="SMART" id="SM01340">
    <property type="entry name" value="DNA_mis_repair"/>
    <property type="match status" value="1"/>
</dbReference>
<evidence type="ECO:0000256" key="1">
    <source>
        <dbReference type="ARBA" id="ARBA00006082"/>
    </source>
</evidence>
<dbReference type="InterPro" id="IPR014721">
    <property type="entry name" value="Ribsml_uS5_D2-typ_fold_subgr"/>
</dbReference>
<dbReference type="NCBIfam" id="TIGR00585">
    <property type="entry name" value="mutl"/>
    <property type="match status" value="1"/>
</dbReference>
<dbReference type="GO" id="GO:0016887">
    <property type="term" value="F:ATP hydrolysis activity"/>
    <property type="evidence" value="ECO:0007669"/>
    <property type="project" value="InterPro"/>
</dbReference>
<dbReference type="SUPFAM" id="SSF54211">
    <property type="entry name" value="Ribosomal protein S5 domain 2-like"/>
    <property type="match status" value="1"/>
</dbReference>
<dbReference type="FunFam" id="3.30.1370.100:FF:000001">
    <property type="entry name" value="Mismatch repair endonuclease pms1, putative"/>
    <property type="match status" value="1"/>
</dbReference>
<evidence type="ECO:0000256" key="4">
    <source>
        <dbReference type="SAM" id="MobiDB-lite"/>
    </source>
</evidence>
<feature type="region of interest" description="Disordered" evidence="4">
    <location>
        <begin position="448"/>
        <end position="508"/>
    </location>
</feature>
<dbReference type="SUPFAM" id="SSF118116">
    <property type="entry name" value="DNA mismatch repair protein MutL"/>
    <property type="match status" value="1"/>
</dbReference>
<evidence type="ECO:0000313" key="8">
    <source>
        <dbReference type="Proteomes" id="UP000078561"/>
    </source>
</evidence>
<evidence type="ECO:0000259" key="6">
    <source>
        <dbReference type="SMART" id="SM01340"/>
    </source>
</evidence>
<dbReference type="EMBL" id="LT554895">
    <property type="protein sequence ID" value="SAM08383.1"/>
    <property type="molecule type" value="Genomic_DNA"/>
</dbReference>
<dbReference type="FunCoup" id="A0A163KIU8">
    <property type="interactions" value="470"/>
</dbReference>
<dbReference type="Gene3D" id="3.30.1540.20">
    <property type="entry name" value="MutL, C-terminal domain, dimerisation subdomain"/>
    <property type="match status" value="1"/>
</dbReference>
<dbReference type="PROSITE" id="PS00058">
    <property type="entry name" value="DNA_MISMATCH_REPAIR_1"/>
    <property type="match status" value="1"/>
</dbReference>
<dbReference type="InterPro" id="IPR038973">
    <property type="entry name" value="MutL/Mlh/Pms-like"/>
</dbReference>
<dbReference type="Proteomes" id="UP000078561">
    <property type="component" value="Unassembled WGS sequence"/>
</dbReference>
<dbReference type="CDD" id="cd03484">
    <property type="entry name" value="MutL_Trans_hPMS_2_like"/>
    <property type="match status" value="1"/>
</dbReference>
<dbReference type="PANTHER" id="PTHR10073:SF52">
    <property type="entry name" value="MISMATCH REPAIR ENDONUCLEASE PMS2"/>
    <property type="match status" value="1"/>
</dbReference>
<sequence>MISTIQPIDKESIHRICSGQVVLDLSSAMKELVENSIDAGATTIEIIFKDNGLGGLEVVDNGAGVDPSNYEFLALKHYTSKLVEFKDLEQVSTFGFRGEALSSLCSLADLVVQTATKDQAPRGVRLEYDHQGHLVSRSSVARSVGTTIQLSNLFGSLPVRLREFKRNIKRDYGKALSLIQAYGVISTGVRIVTSNQSANGSKMRVLSTTGNPSLRENVANIFGAKSVTQLVPFEVNLSSAMDVDEQETENILGCVTGLISKPEFGAGRQKSDRQYFYINGRPCHLPKMTKVFNEIYRSYVVNQYPFVVADFKIPTDSYDVNVSPDKRTIFMHNERKLVETIMSGLAEQLEPSRSTFDINPLLSLSDNASIAKGGNEDGHTRRTTRIGLSTSSTTASASATTTLSILESFAHKSGKAYRPSSASSKAPVSTSIGKRSADSTLLSYVKRPRETTDMEDDANDLPTGQIIPTDTDTVMDEENDNDGGGTKRMDNAVPTMPNDDGDDNDDASLSTATNTKIISRSTWRSIDEYVSVEFQLSHLGRKAPKRPCQQDATMATLESSLKNASIGTDDNELAAVALNRVISKEDFSRFQVIGQFNLGFIIGLLDGYDLFIIDQHAADEKYNFETLQATTRLDGQKLIRPQPIDLTASEELLVMDNMDIFRFNGFNIKVDEAAEPTKRISVLSQPFSKNTMLDKRDISELVCLIGEKPGEMVRCNRIRAMFASRACRKSVMIGDPLNRQQMTKVIRHMGEINQPWNCPHGRPTMRHLMTLTNLKTKTNVMHLRSLTCQGSLFSS</sequence>
<dbReference type="Pfam" id="PF01119">
    <property type="entry name" value="DNA_mis_repair"/>
    <property type="match status" value="1"/>
</dbReference>
<organism evidence="7">
    <name type="scientific">Absidia glauca</name>
    <name type="common">Pin mould</name>
    <dbReference type="NCBI Taxonomy" id="4829"/>
    <lineage>
        <taxon>Eukaryota</taxon>
        <taxon>Fungi</taxon>
        <taxon>Fungi incertae sedis</taxon>
        <taxon>Mucoromycota</taxon>
        <taxon>Mucoromycotina</taxon>
        <taxon>Mucoromycetes</taxon>
        <taxon>Mucorales</taxon>
        <taxon>Cunninghamellaceae</taxon>
        <taxon>Absidia</taxon>
    </lineage>
</organism>
<dbReference type="PANTHER" id="PTHR10073">
    <property type="entry name" value="DNA MISMATCH REPAIR PROTEIN MLH, PMS, MUTL"/>
    <property type="match status" value="1"/>
</dbReference>
<evidence type="ECO:0000256" key="2">
    <source>
        <dbReference type="ARBA" id="ARBA00022763"/>
    </source>
</evidence>
<protein>
    <recommendedName>
        <fullName evidence="3">DNA mismatch repair protein PMS1</fullName>
    </recommendedName>
</protein>
<gene>
    <name evidence="7" type="primary">ABSGL_14046.1 scaffold 14385</name>
</gene>
<dbReference type="InterPro" id="IPR014790">
    <property type="entry name" value="MutL_C"/>
</dbReference>
<dbReference type="STRING" id="4829.A0A163KIU8"/>
<dbReference type="InParanoid" id="A0A163KIU8"/>
<accession>A0A163KIU8</accession>
<dbReference type="CDD" id="cd16926">
    <property type="entry name" value="HATPase_MutL-MLH-PMS-like"/>
    <property type="match status" value="1"/>
</dbReference>
<dbReference type="GO" id="GO:0000710">
    <property type="term" value="P:meiotic mismatch repair"/>
    <property type="evidence" value="ECO:0007669"/>
    <property type="project" value="UniProtKB-ARBA"/>
</dbReference>
<comment type="similarity">
    <text evidence="1">Belongs to the DNA mismatch repair MutL/HexB family.</text>
</comment>
<evidence type="ECO:0000313" key="7">
    <source>
        <dbReference type="EMBL" id="SAM08383.1"/>
    </source>
</evidence>
<dbReference type="InterPro" id="IPR042121">
    <property type="entry name" value="MutL_C_regsub"/>
</dbReference>